<dbReference type="EMBL" id="JAUEIE010000005">
    <property type="protein sequence ID" value="MDN0022716.1"/>
    <property type="molecule type" value="Genomic_DNA"/>
</dbReference>
<evidence type="ECO:0000256" key="1">
    <source>
        <dbReference type="SAM" id="Phobius"/>
    </source>
</evidence>
<evidence type="ECO:0000313" key="5">
    <source>
        <dbReference type="Proteomes" id="UP001168478"/>
    </source>
</evidence>
<gene>
    <name evidence="2" type="ORF">QVN81_06715</name>
    <name evidence="3" type="ORF">QVN84_12080</name>
</gene>
<organism evidence="3 5">
    <name type="scientific">Leyella lascolaii</name>
    <dbReference type="NCBI Taxonomy" id="1776379"/>
    <lineage>
        <taxon>Bacteria</taxon>
        <taxon>Pseudomonadati</taxon>
        <taxon>Bacteroidota</taxon>
        <taxon>Bacteroidia</taxon>
        <taxon>Bacteroidales</taxon>
        <taxon>Prevotellaceae</taxon>
        <taxon>Leyella</taxon>
    </lineage>
</organism>
<comment type="caution">
    <text evidence="3">The sequence shown here is derived from an EMBL/GenBank/DDBJ whole genome shotgun (WGS) entry which is preliminary data.</text>
</comment>
<evidence type="ECO:0000313" key="2">
    <source>
        <dbReference type="EMBL" id="MDN0022716.1"/>
    </source>
</evidence>
<evidence type="ECO:0000313" key="3">
    <source>
        <dbReference type="EMBL" id="MDN0026247.1"/>
    </source>
</evidence>
<dbReference type="AlphaFoldDB" id="A0AAW7JY20"/>
<protein>
    <submittedName>
        <fullName evidence="3">Uncharacterized protein</fullName>
    </submittedName>
</protein>
<sequence>MNKHSMAIAFALIGLGIAGFATEFSTMGIICGLGFGAFIGYFVAGLVSAKGNLLQKDFIAMGNLAGKTLDEIKAKVGEPNAIDACTVANTGKPGSLCTWSSSPYSITLLFDENNICLGVNKEIRA</sequence>
<reference evidence="3" key="1">
    <citation type="submission" date="2023-06" db="EMBL/GenBank/DDBJ databases">
        <authorList>
            <person name="Zeman M."/>
            <person name="Kubasova T."/>
            <person name="Jahodarova E."/>
            <person name="Nykrynova M."/>
            <person name="Rychlik I."/>
        </authorList>
    </citation>
    <scope>NUCLEOTIDE SEQUENCE</scope>
    <source>
        <strain evidence="3">ET15</strain>
        <strain evidence="2">ET37</strain>
    </source>
</reference>
<proteinExistence type="predicted"/>
<dbReference type="Proteomes" id="UP001167831">
    <property type="component" value="Unassembled WGS sequence"/>
</dbReference>
<name>A0AAW7JY20_9BACT</name>
<feature type="transmembrane region" description="Helical" evidence="1">
    <location>
        <begin position="31"/>
        <end position="49"/>
    </location>
</feature>
<keyword evidence="1" id="KW-0472">Membrane</keyword>
<keyword evidence="1" id="KW-1133">Transmembrane helix</keyword>
<dbReference type="Proteomes" id="UP001168478">
    <property type="component" value="Unassembled WGS sequence"/>
</dbReference>
<dbReference type="EMBL" id="JAUEIF010000014">
    <property type="protein sequence ID" value="MDN0026247.1"/>
    <property type="molecule type" value="Genomic_DNA"/>
</dbReference>
<dbReference type="RefSeq" id="WP_289825225.1">
    <property type="nucleotide sequence ID" value="NZ_JAUEIE010000005.1"/>
</dbReference>
<accession>A0AAW7JY20</accession>
<evidence type="ECO:0000313" key="4">
    <source>
        <dbReference type="Proteomes" id="UP001167831"/>
    </source>
</evidence>
<reference evidence="3" key="2">
    <citation type="submission" date="2023-08" db="EMBL/GenBank/DDBJ databases">
        <title>Identification and characterization of horizontal gene transfer across gut microbiota members of farm animals based on homology search.</title>
        <authorList>
            <person name="Schwarzerova J."/>
            <person name="Nykrynova M."/>
            <person name="Jureckova K."/>
            <person name="Cejkova D."/>
            <person name="Rychlik I."/>
        </authorList>
    </citation>
    <scope>NUCLEOTIDE SEQUENCE</scope>
    <source>
        <strain evidence="3">ET15</strain>
        <strain evidence="2">ET37</strain>
    </source>
</reference>
<keyword evidence="1" id="KW-0812">Transmembrane</keyword>
<keyword evidence="4" id="KW-1185">Reference proteome</keyword>